<evidence type="ECO:0000256" key="3">
    <source>
        <dbReference type="ARBA" id="ARBA00022989"/>
    </source>
</evidence>
<feature type="transmembrane region" description="Helical" evidence="5">
    <location>
        <begin position="12"/>
        <end position="30"/>
    </location>
</feature>
<evidence type="ECO:0000313" key="7">
    <source>
        <dbReference type="Proteomes" id="UP000594262"/>
    </source>
</evidence>
<keyword evidence="3 5" id="KW-1133">Transmembrane helix</keyword>
<proteinExistence type="predicted"/>
<evidence type="ECO:0000256" key="1">
    <source>
        <dbReference type="ARBA" id="ARBA00004141"/>
    </source>
</evidence>
<dbReference type="InterPro" id="IPR019372">
    <property type="entry name" value="LHFPL"/>
</dbReference>
<dbReference type="Pfam" id="PF10242">
    <property type="entry name" value="L_HMGIC_fpl"/>
    <property type="match status" value="1"/>
</dbReference>
<dbReference type="OrthoDB" id="10048434at2759"/>
<dbReference type="Proteomes" id="UP000594262">
    <property type="component" value="Unplaced"/>
</dbReference>
<dbReference type="PANTHER" id="PTHR12489">
    <property type="entry name" value="LIPOMA HMGIC FUSION PARTNER-LIKE PROTEIN"/>
    <property type="match status" value="1"/>
</dbReference>
<keyword evidence="7" id="KW-1185">Reference proteome</keyword>
<name>A0A7M5UPR2_9CNID</name>
<dbReference type="RefSeq" id="XP_066923571.1">
    <property type="nucleotide sequence ID" value="XM_067067470.1"/>
</dbReference>
<accession>A0A7M5UPR2</accession>
<feature type="transmembrane region" description="Helical" evidence="5">
    <location>
        <begin position="177"/>
        <end position="199"/>
    </location>
</feature>
<dbReference type="EnsemblMetazoa" id="CLYHEMT003838.1">
    <property type="protein sequence ID" value="CLYHEMP003838.1"/>
    <property type="gene ID" value="CLYHEMG003838"/>
</dbReference>
<feature type="transmembrane region" description="Helical" evidence="5">
    <location>
        <begin position="123"/>
        <end position="147"/>
    </location>
</feature>
<evidence type="ECO:0000256" key="5">
    <source>
        <dbReference type="SAM" id="Phobius"/>
    </source>
</evidence>
<dbReference type="PANTHER" id="PTHR12489:SF19">
    <property type="entry name" value="LHFPL TETRASPAN SUBFAMILY MEMBER 2 PROTEIN"/>
    <property type="match status" value="1"/>
</dbReference>
<comment type="subcellular location">
    <subcellularLocation>
        <location evidence="1">Membrane</location>
        <topology evidence="1">Multi-pass membrane protein</topology>
    </subcellularLocation>
</comment>
<dbReference type="GO" id="GO:0016020">
    <property type="term" value="C:membrane"/>
    <property type="evidence" value="ECO:0007669"/>
    <property type="project" value="UniProtKB-SubCell"/>
</dbReference>
<keyword evidence="4 5" id="KW-0472">Membrane</keyword>
<evidence type="ECO:0000256" key="4">
    <source>
        <dbReference type="ARBA" id="ARBA00023136"/>
    </source>
</evidence>
<dbReference type="AlphaFoldDB" id="A0A7M5UPR2"/>
<dbReference type="Gene3D" id="1.20.140.150">
    <property type="match status" value="1"/>
</dbReference>
<organism evidence="6 7">
    <name type="scientific">Clytia hemisphaerica</name>
    <dbReference type="NCBI Taxonomy" id="252671"/>
    <lineage>
        <taxon>Eukaryota</taxon>
        <taxon>Metazoa</taxon>
        <taxon>Cnidaria</taxon>
        <taxon>Hydrozoa</taxon>
        <taxon>Hydroidolina</taxon>
        <taxon>Leptothecata</taxon>
        <taxon>Obeliida</taxon>
        <taxon>Clytiidae</taxon>
        <taxon>Clytia</taxon>
    </lineage>
</organism>
<reference evidence="6" key="1">
    <citation type="submission" date="2021-01" db="UniProtKB">
        <authorList>
            <consortium name="EnsemblMetazoa"/>
        </authorList>
    </citation>
    <scope>IDENTIFICATION</scope>
</reference>
<keyword evidence="2 5" id="KW-0812">Transmembrane</keyword>
<evidence type="ECO:0000313" key="6">
    <source>
        <dbReference type="EnsemblMetazoa" id="CLYHEMP003838.1"/>
    </source>
</evidence>
<sequence length="222" mass="25306">MMFIIVTCRSLLWFLSTIGTFMAVLSATFYPRWLISENKTYYNKKLNKTYEYNDRIGIYNKCQFSRRLKKVFCRPYASELTEVTSIAWQCALFFLGVSLLLLGIACIFAIISFCKQIIKRKSLMNLAGILQTFAGLFMIVVCILYPLGWDNDNIKDICHNENQKASKFNMGNCSMGLSFFCAIGGMAGCFFCAMFSFVADKAVFSAKVQDEILEGKRLICVF</sequence>
<dbReference type="GeneID" id="136810880"/>
<evidence type="ECO:0000256" key="2">
    <source>
        <dbReference type="ARBA" id="ARBA00022692"/>
    </source>
</evidence>
<protein>
    <submittedName>
        <fullName evidence="6">Uncharacterized protein</fullName>
    </submittedName>
</protein>
<feature type="transmembrane region" description="Helical" evidence="5">
    <location>
        <begin position="86"/>
        <end position="111"/>
    </location>
</feature>